<dbReference type="Proteomes" id="UP000244446">
    <property type="component" value="Unassembled WGS sequence"/>
</dbReference>
<comment type="subcellular location">
    <subcellularLocation>
        <location evidence="1">Membrane</location>
        <topology evidence="1">Multi-pass membrane protein</topology>
    </subcellularLocation>
</comment>
<evidence type="ECO:0000256" key="1">
    <source>
        <dbReference type="ARBA" id="ARBA00004141"/>
    </source>
</evidence>
<evidence type="ECO:0000256" key="7">
    <source>
        <dbReference type="SAM" id="Phobius"/>
    </source>
</evidence>
<sequence length="604" mass="63679">MDFVTELFAECKTFVSVSILTALFVGFLLERLPPSAVATGGAVAFLVVGYISTEEALEVFSNPAPITIAAMFILSGALVRTGVIEAMSGFFVDLATRRGWAAFIGLLVCICVASGLMNNTPLVIVMIPVVIRIAQTLNAPASRLLIPLSYAAILGGTLTLVGTSTNLLIDGVARKQGLPPMSILEIAPYGLAACLAGGLTLLLLGPRLLPSRDSASAALEDDDLKFLTEVRIAKGDDDDGEESAPVLTLADLKGLRFSRVLTVVRGSQRFAPEETLEVKPGDRVVLTASRSEILTLEEDTDFVVGLNRRFGSESPGRGEDAIIQVETMVSPDRSGAGRIVRELEWLGRYGVRLLGISRHRHSPGPDLGSVRLRPADRLLLEGPSASVAAVISANGLIAASEPVARPFRRRRAPIALACLFGVVGLSIFDVAPIATLALAGVGIVLLTRCIEAADAWRAIDGSTLILIFAMLAVGKALANVGLIENLVEMLAPVLAETSPLLLLIAIYALTSFLTEIVSNNAVAVILTPLAISLATTLGVDPKPLVYAIMLAASASFATPIGYQTNTLVYAAGNYRFLDFLRVGLVMNVTVGLASCVAIWALNDL</sequence>
<dbReference type="EMBL" id="QCYH01000031">
    <property type="protein sequence ID" value="PVA08526.1"/>
    <property type="molecule type" value="Genomic_DNA"/>
</dbReference>
<comment type="caution">
    <text evidence="9">The sequence shown here is derived from an EMBL/GenBank/DDBJ whole genome shotgun (WGS) entry which is preliminary data.</text>
</comment>
<feature type="transmembrane region" description="Helical" evidence="7">
    <location>
        <begin position="414"/>
        <end position="446"/>
    </location>
</feature>
<evidence type="ECO:0000313" key="10">
    <source>
        <dbReference type="Proteomes" id="UP000244446"/>
    </source>
</evidence>
<evidence type="ECO:0000256" key="6">
    <source>
        <dbReference type="ARBA" id="ARBA00023136"/>
    </source>
</evidence>
<feature type="transmembrane region" description="Helical" evidence="7">
    <location>
        <begin position="490"/>
        <end position="510"/>
    </location>
</feature>
<protein>
    <submittedName>
        <fullName evidence="9">SLC13 family permease</fullName>
    </submittedName>
</protein>
<name>A0A2T7G289_9RHOB</name>
<dbReference type="InterPro" id="IPR006037">
    <property type="entry name" value="RCK_C"/>
</dbReference>
<feature type="transmembrane region" description="Helical" evidence="7">
    <location>
        <begin position="544"/>
        <end position="562"/>
    </location>
</feature>
<evidence type="ECO:0000313" key="9">
    <source>
        <dbReference type="EMBL" id="PVA08526.1"/>
    </source>
</evidence>
<accession>A0A2T7G289</accession>
<reference evidence="9 10" key="1">
    <citation type="submission" date="2018-04" db="EMBL/GenBank/DDBJ databases">
        <title>Pelagivirga bohaiensis gen. nov., sp. nov., a bacterium isolated from the Bohai Sea.</title>
        <authorList>
            <person name="Ji X."/>
        </authorList>
    </citation>
    <scope>NUCLEOTIDE SEQUENCE [LARGE SCALE GENOMIC DNA]</scope>
    <source>
        <strain evidence="9 10">BH-SD19</strain>
    </source>
</reference>
<keyword evidence="5 7" id="KW-1133">Transmembrane helix</keyword>
<dbReference type="SUPFAM" id="SSF116726">
    <property type="entry name" value="TrkA C-terminal domain-like"/>
    <property type="match status" value="1"/>
</dbReference>
<dbReference type="InterPro" id="IPR051679">
    <property type="entry name" value="DASS-Related_Transporters"/>
</dbReference>
<feature type="domain" description="RCK C-terminal" evidence="8">
    <location>
        <begin position="310"/>
        <end position="396"/>
    </location>
</feature>
<organism evidence="9 10">
    <name type="scientific">Pelagivirga sediminicola</name>
    <dbReference type="NCBI Taxonomy" id="2170575"/>
    <lineage>
        <taxon>Bacteria</taxon>
        <taxon>Pseudomonadati</taxon>
        <taxon>Pseudomonadota</taxon>
        <taxon>Alphaproteobacteria</taxon>
        <taxon>Rhodobacterales</taxon>
        <taxon>Paracoccaceae</taxon>
        <taxon>Pelagivirga</taxon>
    </lineage>
</organism>
<keyword evidence="2" id="KW-0813">Transport</keyword>
<proteinExistence type="predicted"/>
<feature type="transmembrane region" description="Helical" evidence="7">
    <location>
        <begin position="100"/>
        <end position="117"/>
    </location>
</feature>
<keyword evidence="10" id="KW-1185">Reference proteome</keyword>
<feature type="transmembrane region" description="Helical" evidence="7">
    <location>
        <begin position="189"/>
        <end position="209"/>
    </location>
</feature>
<dbReference type="RefSeq" id="WP_108693691.1">
    <property type="nucleotide sequence ID" value="NZ_QCYH01000031.1"/>
</dbReference>
<dbReference type="AlphaFoldDB" id="A0A2T7G289"/>
<feature type="transmembrane region" description="Helical" evidence="7">
    <location>
        <begin position="12"/>
        <end position="29"/>
    </location>
</feature>
<dbReference type="InterPro" id="IPR004680">
    <property type="entry name" value="Cit_transptr-like_dom"/>
</dbReference>
<evidence type="ECO:0000256" key="4">
    <source>
        <dbReference type="ARBA" id="ARBA00022737"/>
    </source>
</evidence>
<dbReference type="Pfam" id="PF02080">
    <property type="entry name" value="TrkA_C"/>
    <property type="match status" value="1"/>
</dbReference>
<keyword evidence="3 7" id="KW-0812">Transmembrane</keyword>
<dbReference type="Pfam" id="PF03600">
    <property type="entry name" value="CitMHS"/>
    <property type="match status" value="1"/>
</dbReference>
<feature type="transmembrane region" description="Helical" evidence="7">
    <location>
        <begin position="59"/>
        <end position="79"/>
    </location>
</feature>
<dbReference type="GO" id="GO:0006813">
    <property type="term" value="P:potassium ion transport"/>
    <property type="evidence" value="ECO:0007669"/>
    <property type="project" value="InterPro"/>
</dbReference>
<dbReference type="OrthoDB" id="9809303at2"/>
<dbReference type="InterPro" id="IPR031312">
    <property type="entry name" value="Na/sul_symport_CS"/>
</dbReference>
<dbReference type="GO" id="GO:0005886">
    <property type="term" value="C:plasma membrane"/>
    <property type="evidence" value="ECO:0007669"/>
    <property type="project" value="TreeGrafter"/>
</dbReference>
<keyword evidence="4" id="KW-0677">Repeat</keyword>
<dbReference type="InterPro" id="IPR036721">
    <property type="entry name" value="RCK_C_sf"/>
</dbReference>
<evidence type="ECO:0000259" key="8">
    <source>
        <dbReference type="PROSITE" id="PS51202"/>
    </source>
</evidence>
<evidence type="ECO:0000256" key="3">
    <source>
        <dbReference type="ARBA" id="ARBA00022692"/>
    </source>
</evidence>
<feature type="transmembrane region" description="Helical" evidence="7">
    <location>
        <begin position="582"/>
        <end position="601"/>
    </location>
</feature>
<evidence type="ECO:0000256" key="2">
    <source>
        <dbReference type="ARBA" id="ARBA00022448"/>
    </source>
</evidence>
<dbReference type="PANTHER" id="PTHR43652:SF2">
    <property type="entry name" value="BASIC AMINO ACID ANTIPORTER YFCC-RELATED"/>
    <property type="match status" value="1"/>
</dbReference>
<dbReference type="GO" id="GO:0008324">
    <property type="term" value="F:monoatomic cation transmembrane transporter activity"/>
    <property type="evidence" value="ECO:0007669"/>
    <property type="project" value="InterPro"/>
</dbReference>
<keyword evidence="6 7" id="KW-0472">Membrane</keyword>
<dbReference type="PANTHER" id="PTHR43652">
    <property type="entry name" value="BASIC AMINO ACID ANTIPORTER YFCC-RELATED"/>
    <property type="match status" value="1"/>
</dbReference>
<evidence type="ECO:0000256" key="5">
    <source>
        <dbReference type="ARBA" id="ARBA00022989"/>
    </source>
</evidence>
<dbReference type="PROSITE" id="PS51202">
    <property type="entry name" value="RCK_C"/>
    <property type="match status" value="1"/>
</dbReference>
<dbReference type="PROSITE" id="PS01271">
    <property type="entry name" value="NA_SULFATE"/>
    <property type="match status" value="1"/>
</dbReference>
<feature type="transmembrane region" description="Helical" evidence="7">
    <location>
        <begin position="36"/>
        <end position="53"/>
    </location>
</feature>
<gene>
    <name evidence="9" type="ORF">DC366_18785</name>
</gene>
<feature type="transmembrane region" description="Helical" evidence="7">
    <location>
        <begin position="148"/>
        <end position="169"/>
    </location>
</feature>
<dbReference type="Gene3D" id="3.30.70.1450">
    <property type="entry name" value="Regulator of K+ conductance, C-terminal domain"/>
    <property type="match status" value="1"/>
</dbReference>
<feature type="transmembrane region" description="Helical" evidence="7">
    <location>
        <begin position="516"/>
        <end position="537"/>
    </location>
</feature>
<feature type="transmembrane region" description="Helical" evidence="7">
    <location>
        <begin position="458"/>
        <end position="478"/>
    </location>
</feature>